<accession>A0ABD6A1H4</accession>
<evidence type="ECO:0000313" key="3">
    <source>
        <dbReference type="Proteomes" id="UP001596434"/>
    </source>
</evidence>
<dbReference type="GeneID" id="96955178"/>
<protein>
    <submittedName>
        <fullName evidence="2">Uncharacterized protein</fullName>
    </submittedName>
</protein>
<keyword evidence="1" id="KW-0472">Membrane</keyword>
<feature type="transmembrane region" description="Helical" evidence="1">
    <location>
        <begin position="16"/>
        <end position="38"/>
    </location>
</feature>
<evidence type="ECO:0000256" key="1">
    <source>
        <dbReference type="SAM" id="Phobius"/>
    </source>
</evidence>
<organism evidence="2 3">
    <name type="scientific">Haloplanus litoreus</name>
    <dbReference type="NCBI Taxonomy" id="767515"/>
    <lineage>
        <taxon>Archaea</taxon>
        <taxon>Methanobacteriati</taxon>
        <taxon>Methanobacteriota</taxon>
        <taxon>Stenosarchaea group</taxon>
        <taxon>Halobacteria</taxon>
        <taxon>Halobacteriales</taxon>
        <taxon>Haloferacaceae</taxon>
        <taxon>Haloplanus</taxon>
    </lineage>
</organism>
<proteinExistence type="predicted"/>
<name>A0ABD6A1H4_9EURY</name>
<keyword evidence="1" id="KW-1133">Transmembrane helix</keyword>
<reference evidence="2 3" key="1">
    <citation type="journal article" date="2019" name="Int. J. Syst. Evol. Microbiol.">
        <title>The Global Catalogue of Microorganisms (GCM) 10K type strain sequencing project: providing services to taxonomists for standard genome sequencing and annotation.</title>
        <authorList>
            <consortium name="The Broad Institute Genomics Platform"/>
            <consortium name="The Broad Institute Genome Sequencing Center for Infectious Disease"/>
            <person name="Wu L."/>
            <person name="Ma J."/>
        </authorList>
    </citation>
    <scope>NUCLEOTIDE SEQUENCE [LARGE SCALE GENOMIC DNA]</scope>
    <source>
        <strain evidence="2 3">GX21</strain>
    </source>
</reference>
<keyword evidence="3" id="KW-1185">Reference proteome</keyword>
<dbReference type="EMBL" id="JBHTAT010000001">
    <property type="protein sequence ID" value="MFC7256783.1"/>
    <property type="molecule type" value="Genomic_DNA"/>
</dbReference>
<dbReference type="AlphaFoldDB" id="A0ABD6A1H4"/>
<evidence type="ECO:0000313" key="2">
    <source>
        <dbReference type="EMBL" id="MFC7256783.1"/>
    </source>
</evidence>
<comment type="caution">
    <text evidence="2">The sequence shown here is derived from an EMBL/GenBank/DDBJ whole genome shotgun (WGS) entry which is preliminary data.</text>
</comment>
<dbReference type="Proteomes" id="UP001596434">
    <property type="component" value="Unassembled WGS sequence"/>
</dbReference>
<keyword evidence="1" id="KW-0812">Transmembrane</keyword>
<dbReference type="RefSeq" id="WP_379706163.1">
    <property type="nucleotide sequence ID" value="NZ_JBHTAT010000001.1"/>
</dbReference>
<gene>
    <name evidence="2" type="ORF">ACFQKE_15970</name>
</gene>
<sequence>MFELDHPVWRTAGATGVAYALAISGLFLVLFVGPYLLFRLA</sequence>